<dbReference type="Gene3D" id="1.10.101.10">
    <property type="entry name" value="PGBD-like superfamily/PGBD"/>
    <property type="match status" value="1"/>
</dbReference>
<dbReference type="OrthoDB" id="9813368at2"/>
<dbReference type="Gene3D" id="2.180.10.10">
    <property type="entry name" value="RHS repeat-associated core"/>
    <property type="match status" value="1"/>
</dbReference>
<dbReference type="InterPro" id="IPR036365">
    <property type="entry name" value="PGBD-like_sf"/>
</dbReference>
<dbReference type="EMBL" id="SMAB01000009">
    <property type="protein sequence ID" value="TCS82463.1"/>
    <property type="molecule type" value="Genomic_DNA"/>
</dbReference>
<dbReference type="Pfam" id="PF01471">
    <property type="entry name" value="PG_binding_1"/>
    <property type="match status" value="1"/>
</dbReference>
<dbReference type="InterPro" id="IPR036366">
    <property type="entry name" value="PGBDSf"/>
</dbReference>
<dbReference type="Proteomes" id="UP000295788">
    <property type="component" value="Unassembled WGS sequence"/>
</dbReference>
<name>A0A4R3KH60_9BACI</name>
<proteinExistence type="predicted"/>
<accession>A0A4R3KH60</accession>
<organism evidence="2 3">
    <name type="scientific">Tepidibacillus fermentans</name>
    <dbReference type="NCBI Taxonomy" id="1281767"/>
    <lineage>
        <taxon>Bacteria</taxon>
        <taxon>Bacillati</taxon>
        <taxon>Bacillota</taxon>
        <taxon>Bacilli</taxon>
        <taxon>Bacillales</taxon>
        <taxon>Bacillaceae</taxon>
        <taxon>Tepidibacillus</taxon>
    </lineage>
</organism>
<feature type="domain" description="Peptidoglycan binding-like" evidence="1">
    <location>
        <begin position="48"/>
        <end position="103"/>
    </location>
</feature>
<gene>
    <name evidence="2" type="ORF">EDD72_10930</name>
</gene>
<dbReference type="SUPFAM" id="SSF47090">
    <property type="entry name" value="PGBD-like"/>
    <property type="match status" value="1"/>
</dbReference>
<keyword evidence="3" id="KW-1185">Reference proteome</keyword>
<evidence type="ECO:0000259" key="1">
    <source>
        <dbReference type="Pfam" id="PF01471"/>
    </source>
</evidence>
<dbReference type="AlphaFoldDB" id="A0A4R3KH60"/>
<evidence type="ECO:0000313" key="2">
    <source>
        <dbReference type="EMBL" id="TCS82463.1"/>
    </source>
</evidence>
<sequence>MAGWIDHPQSLNRYVYVNNNPLAFIDPTGRQAESSNWTGQILKRGDEGPFVSDLQTMLKNVGFSPGPIDGNFGPLTEGAVIDFQRYAHITVDGIAGPQTYRALVKYGGLGGSTGGESGRQEVTPPPPTKEEIIAMRSSYFRSVAGVRQPYDVQNNVTVQSRYVYHQSTPSRYGFDFKAGYSLKKLPKWKKFRLPSSKFMA</sequence>
<dbReference type="InterPro" id="IPR002477">
    <property type="entry name" value="Peptidoglycan-bd-like"/>
</dbReference>
<comment type="caution">
    <text evidence="2">The sequence shown here is derived from an EMBL/GenBank/DDBJ whole genome shotgun (WGS) entry which is preliminary data.</text>
</comment>
<protein>
    <submittedName>
        <fullName evidence="2">Putative peptidoglycan binding protein</fullName>
    </submittedName>
</protein>
<evidence type="ECO:0000313" key="3">
    <source>
        <dbReference type="Proteomes" id="UP000295788"/>
    </source>
</evidence>
<reference evidence="2 3" key="1">
    <citation type="submission" date="2019-03" db="EMBL/GenBank/DDBJ databases">
        <title>Genomic Encyclopedia of Type Strains, Phase IV (KMG-IV): sequencing the most valuable type-strain genomes for metagenomic binning, comparative biology and taxonomic classification.</title>
        <authorList>
            <person name="Goeker M."/>
        </authorList>
    </citation>
    <scope>NUCLEOTIDE SEQUENCE [LARGE SCALE GENOMIC DNA]</scope>
    <source>
        <strain evidence="2 3">DSM 23802</strain>
    </source>
</reference>